<dbReference type="GO" id="GO:0008270">
    <property type="term" value="F:zinc ion binding"/>
    <property type="evidence" value="ECO:0007669"/>
    <property type="project" value="UniProtKB-KW"/>
</dbReference>
<dbReference type="PANTHER" id="PTHR47526">
    <property type="entry name" value="ATP-DEPENDENT DNA HELICASE"/>
    <property type="match status" value="1"/>
</dbReference>
<organism evidence="5">
    <name type="scientific">Thrips palmi</name>
    <name type="common">Melon thrips</name>
    <dbReference type="NCBI Taxonomy" id="161013"/>
    <lineage>
        <taxon>Eukaryota</taxon>
        <taxon>Metazoa</taxon>
        <taxon>Ecdysozoa</taxon>
        <taxon>Arthropoda</taxon>
        <taxon>Hexapoda</taxon>
        <taxon>Insecta</taxon>
        <taxon>Pterygota</taxon>
        <taxon>Neoptera</taxon>
        <taxon>Paraneoptera</taxon>
        <taxon>Thysanoptera</taxon>
        <taxon>Terebrantia</taxon>
        <taxon>Thripoidea</taxon>
        <taxon>Thripidae</taxon>
        <taxon>Thrips</taxon>
    </lineage>
</organism>
<keyword evidence="1" id="KW-0862">Zinc</keyword>
<name>A0A6P8YR14_THRPL</name>
<dbReference type="RefSeq" id="XP_034239421.1">
    <property type="nucleotide sequence ID" value="XM_034383530.1"/>
</dbReference>
<dbReference type="CDD" id="cd22343">
    <property type="entry name" value="PDDEXK_lambda_exonuclease-like"/>
    <property type="match status" value="1"/>
</dbReference>
<dbReference type="GeneID" id="117644250"/>
<dbReference type="InParanoid" id="A0A6P8YR14"/>
<dbReference type="Pfam" id="PF02037">
    <property type="entry name" value="SAP"/>
    <property type="match status" value="1"/>
</dbReference>
<evidence type="ECO:0000259" key="3">
    <source>
        <dbReference type="PROSITE" id="PS50966"/>
    </source>
</evidence>
<dbReference type="Gene3D" id="3.90.320.10">
    <property type="match status" value="1"/>
</dbReference>
<feature type="domain" description="SWIM-type" evidence="3">
    <location>
        <begin position="186"/>
        <end position="225"/>
    </location>
</feature>
<dbReference type="PROSITE" id="PS50966">
    <property type="entry name" value="ZF_SWIM"/>
    <property type="match status" value="1"/>
</dbReference>
<evidence type="ECO:0000313" key="5">
    <source>
        <dbReference type="RefSeq" id="XP_034239421.1"/>
    </source>
</evidence>
<dbReference type="Proteomes" id="UP000515158">
    <property type="component" value="Unplaced"/>
</dbReference>
<dbReference type="InterPro" id="IPR003034">
    <property type="entry name" value="SAP_dom"/>
</dbReference>
<accession>A0A6P8YR14</accession>
<reference evidence="5" key="1">
    <citation type="submission" date="2025-08" db="UniProtKB">
        <authorList>
            <consortium name="RefSeq"/>
        </authorList>
    </citation>
    <scope>IDENTIFICATION</scope>
    <source>
        <tissue evidence="5">Total insect</tissue>
    </source>
</reference>
<dbReference type="Gene3D" id="1.10.720.30">
    <property type="entry name" value="SAP domain"/>
    <property type="match status" value="1"/>
</dbReference>
<gene>
    <name evidence="5" type="primary">LOC117644250</name>
</gene>
<keyword evidence="1" id="KW-0863">Zinc-finger</keyword>
<dbReference type="SUPFAM" id="SSF52980">
    <property type="entry name" value="Restriction endonuclease-like"/>
    <property type="match status" value="1"/>
</dbReference>
<dbReference type="InterPro" id="IPR011335">
    <property type="entry name" value="Restrct_endonuc-II-like"/>
</dbReference>
<dbReference type="Pfam" id="PF09588">
    <property type="entry name" value="YqaJ"/>
    <property type="match status" value="1"/>
</dbReference>
<dbReference type="AlphaFoldDB" id="A0A6P8YR14"/>
<feature type="domain" description="SAP" evidence="2">
    <location>
        <begin position="1"/>
        <end position="27"/>
    </location>
</feature>
<proteinExistence type="predicted"/>
<evidence type="ECO:0000256" key="1">
    <source>
        <dbReference type="PROSITE-ProRule" id="PRU00325"/>
    </source>
</evidence>
<protein>
    <submittedName>
        <fullName evidence="5">Uncharacterized protein LOC117644250</fullName>
    </submittedName>
</protein>
<dbReference type="InterPro" id="IPR007527">
    <property type="entry name" value="Znf_SWIM"/>
</dbReference>
<dbReference type="InterPro" id="IPR036361">
    <property type="entry name" value="SAP_dom_sf"/>
</dbReference>
<dbReference type="PROSITE" id="PS50800">
    <property type="entry name" value="SAP"/>
    <property type="match status" value="1"/>
</dbReference>
<dbReference type="InterPro" id="IPR019080">
    <property type="entry name" value="YqaJ_viral_recombinase"/>
</dbReference>
<dbReference type="InterPro" id="IPR011604">
    <property type="entry name" value="PDDEXK-like_dom_sf"/>
</dbReference>
<evidence type="ECO:0000259" key="2">
    <source>
        <dbReference type="PROSITE" id="PS50800"/>
    </source>
</evidence>
<dbReference type="PANTHER" id="PTHR47526:SF3">
    <property type="entry name" value="PHD-TYPE DOMAIN-CONTAINING PROTEIN"/>
    <property type="match status" value="1"/>
</dbReference>
<dbReference type="KEGG" id="tpal:117644250"/>
<sequence>MKLWLQTRGLPVKGRKAQLIERIRNHKERAFKIDPAYDKGQAYEAKRKKIMAELDNGRKQAPMMPIGALWKPFPSVHIPNNYSSSKARDYLERIPEVRFSYAEGVILVKDKEGETRETTDDEEEDDLYDFSQPTQEDRKKLFVDGTLKRANNFIDSGRVLSVLDCQRDTHYFVKAQVQASLRNKFFTVQIMMAKGSGSICFTDCQCKAKALGRCCHIMAVLLLIGRHVANRGHEAVTCTGRECYWLAAGETLEKRPGVVRSKDEYYLKTKFHRQGHFDPRPTSQQNNDDNTRVEKLITLVSKMPQKILWFYQLQPKPEQQRQRPAVECEEYPDPAMTERLAEMCSHLLWNLNQIRHQSTNQPLHLSGTESQSTSASWFSQRAVRATASVAKQFLGLLSTNSTPTGKINFFRYHLWGISKFPEGKRMGPRAKKAKEAMEYGSAMEGKARRAYIQSLKEVDPSLDVIETGMWVNPKYPMLSCSPDGVIVDVNGFLKLLEIKCPAVLKGIDPAKFETLPKNQLKSFCLKRCQTTGKIELKRNHKWHFQVQMSMDILKLDKCDFIVFSEVNNEPKFLCVEVTYEEAFWHEKRERLIRAHREMLVPEYFLCNAVFQKPILQMVYTAFHEEHDDPHFWYGCDPDFVFPAENESEVLINVPM</sequence>
<keyword evidence="1" id="KW-0479">Metal-binding</keyword>
<keyword evidence="4" id="KW-1185">Reference proteome</keyword>
<dbReference type="OrthoDB" id="6784223at2759"/>
<evidence type="ECO:0000313" key="4">
    <source>
        <dbReference type="Proteomes" id="UP000515158"/>
    </source>
</evidence>
<dbReference type="GO" id="GO:0006281">
    <property type="term" value="P:DNA repair"/>
    <property type="evidence" value="ECO:0007669"/>
    <property type="project" value="UniProtKB-ARBA"/>
</dbReference>